<dbReference type="EMBL" id="VOKX01000033">
    <property type="protein sequence ID" value="KAB7843279.1"/>
    <property type="molecule type" value="Genomic_DNA"/>
</dbReference>
<dbReference type="AlphaFoldDB" id="A0A5N5W5W0"/>
<keyword evidence="3" id="KW-1185">Reference proteome</keyword>
<gene>
    <name evidence="2" type="ORF">FRZ00_18215</name>
</gene>
<evidence type="ECO:0000313" key="2">
    <source>
        <dbReference type="EMBL" id="KAB7843279.1"/>
    </source>
</evidence>
<organism evidence="2 3">
    <name type="scientific">Streptomyces mobaraensis</name>
    <name type="common">Streptoverticillium mobaraense</name>
    <dbReference type="NCBI Taxonomy" id="35621"/>
    <lineage>
        <taxon>Bacteria</taxon>
        <taxon>Bacillati</taxon>
        <taxon>Actinomycetota</taxon>
        <taxon>Actinomycetes</taxon>
        <taxon>Kitasatosporales</taxon>
        <taxon>Streptomycetaceae</taxon>
        <taxon>Streptomyces</taxon>
    </lineage>
</organism>
<reference evidence="2 3" key="1">
    <citation type="journal article" date="2019" name="Microb. Cell Fact.">
        <title>Exploring novel herbicidin analogues by transcriptional regulator overexpression and MS/MS molecular networking.</title>
        <authorList>
            <person name="Shi Y."/>
            <person name="Gu R."/>
            <person name="Li Y."/>
            <person name="Wang X."/>
            <person name="Ren W."/>
            <person name="Li X."/>
            <person name="Wang L."/>
            <person name="Xie Y."/>
            <person name="Hong B."/>
        </authorList>
    </citation>
    <scope>NUCLEOTIDE SEQUENCE [LARGE SCALE GENOMIC DNA]</scope>
    <source>
        <strain evidence="2 3">US-43</strain>
    </source>
</reference>
<evidence type="ECO:0000313" key="3">
    <source>
        <dbReference type="Proteomes" id="UP000327000"/>
    </source>
</evidence>
<accession>A0A5N5W5W0</accession>
<dbReference type="Proteomes" id="UP000327000">
    <property type="component" value="Unassembled WGS sequence"/>
</dbReference>
<name>A0A5N5W5W0_STRMB</name>
<protein>
    <submittedName>
        <fullName evidence="2">Uncharacterized protein</fullName>
    </submittedName>
</protein>
<feature type="region of interest" description="Disordered" evidence="1">
    <location>
        <begin position="1"/>
        <end position="33"/>
    </location>
</feature>
<dbReference type="OrthoDB" id="4122883at2"/>
<proteinExistence type="predicted"/>
<dbReference type="RefSeq" id="WP_152264213.1">
    <property type="nucleotide sequence ID" value="NZ_VOKX01000033.1"/>
</dbReference>
<evidence type="ECO:0000256" key="1">
    <source>
        <dbReference type="SAM" id="MobiDB-lite"/>
    </source>
</evidence>
<comment type="caution">
    <text evidence="2">The sequence shown here is derived from an EMBL/GenBank/DDBJ whole genome shotgun (WGS) entry which is preliminary data.</text>
</comment>
<sequence length="490" mass="51941">MPSNTPTPDDPAAAHVSAPPDGQNPNLVKDGGFKAGPRFNSAECGFSQAVAVGGDNVRLVYWDYGASGNSNGQPGANPGDYIDVDNHEYSFAQSDAQGEVDGSNSIDLVGRGNARHGYVGQHLTGLIPGAQYDVTFWASSPWYNEPPHYTSMYYSVTDGRLREGGKVLDSDYIAVPQARTDPIPGGSWRRQWKQYQRSFIAQSPDAYLAFTDETADGYWTGTMLACVAVRLSAPAHDYRIAGTDPESSADHPLSAPKDTPFGAFRVRFLDETNQPLSVQDVTLRLEPHSTGSHFSYGGQAPLTYSAKTDAGGWLTVPAGTLQAGPQEGPMQITALLRGTDLSGRIDLSVGAAASRFSLSPGGTPVTLTRAGETRYPGVEVRADSDQAIPSQKVRVTLPSCPGLAFVPEGGYQLTIMDARLATTAYTGTLQADGQTLTFEGVYLALHGKGAVSAAWVAVKALPNAPVPEDTALTFQVGDQTSPSTLIHVRA</sequence>